<accession>G4R7L6</accession>
<dbReference type="SMART" id="SM00419">
    <property type="entry name" value="HTH_CRP"/>
    <property type="match status" value="1"/>
</dbReference>
<name>G4R7L6_PELHB</name>
<organism evidence="6 7">
    <name type="scientific">Pelagibacterium halotolerans (strain DSM 22347 / JCM 15775 / CGMCC 1.7692 / B2)</name>
    <dbReference type="NCBI Taxonomy" id="1082931"/>
    <lineage>
        <taxon>Bacteria</taxon>
        <taxon>Pseudomonadati</taxon>
        <taxon>Pseudomonadota</taxon>
        <taxon>Alphaproteobacteria</taxon>
        <taxon>Hyphomicrobiales</taxon>
        <taxon>Devosiaceae</taxon>
        <taxon>Pelagibacterium</taxon>
    </lineage>
</organism>
<keyword evidence="2" id="KW-0238">DNA-binding</keyword>
<evidence type="ECO:0000313" key="7">
    <source>
        <dbReference type="Proteomes" id="UP000008850"/>
    </source>
</evidence>
<dbReference type="InterPro" id="IPR014710">
    <property type="entry name" value="RmlC-like_jellyroll"/>
</dbReference>
<dbReference type="PANTHER" id="PTHR24567">
    <property type="entry name" value="CRP FAMILY TRANSCRIPTIONAL REGULATORY PROTEIN"/>
    <property type="match status" value="1"/>
</dbReference>
<evidence type="ECO:0000256" key="2">
    <source>
        <dbReference type="ARBA" id="ARBA00023125"/>
    </source>
</evidence>
<dbReference type="Gene3D" id="2.60.120.10">
    <property type="entry name" value="Jelly Rolls"/>
    <property type="match status" value="1"/>
</dbReference>
<dbReference type="AlphaFoldDB" id="G4R7L6"/>
<evidence type="ECO:0000259" key="5">
    <source>
        <dbReference type="PROSITE" id="PS51063"/>
    </source>
</evidence>
<dbReference type="RefSeq" id="WP_014131466.1">
    <property type="nucleotide sequence ID" value="NC_016078.1"/>
</dbReference>
<dbReference type="eggNOG" id="COG0664">
    <property type="taxonomic scope" value="Bacteria"/>
</dbReference>
<dbReference type="InterPro" id="IPR036388">
    <property type="entry name" value="WH-like_DNA-bd_sf"/>
</dbReference>
<dbReference type="PROSITE" id="PS00042">
    <property type="entry name" value="HTH_CRP_1"/>
    <property type="match status" value="1"/>
</dbReference>
<dbReference type="InterPro" id="IPR036390">
    <property type="entry name" value="WH_DNA-bd_sf"/>
</dbReference>
<dbReference type="InterPro" id="IPR050397">
    <property type="entry name" value="Env_Response_Regulators"/>
</dbReference>
<dbReference type="GO" id="GO:0003700">
    <property type="term" value="F:DNA-binding transcription factor activity"/>
    <property type="evidence" value="ECO:0007669"/>
    <property type="project" value="InterPro"/>
</dbReference>
<keyword evidence="7" id="KW-1185">Reference proteome</keyword>
<dbReference type="GO" id="GO:0005829">
    <property type="term" value="C:cytosol"/>
    <property type="evidence" value="ECO:0007669"/>
    <property type="project" value="TreeGrafter"/>
</dbReference>
<gene>
    <name evidence="6" type="ordered locus">KKY_2308</name>
</gene>
<feature type="domain" description="HTH crp-type" evidence="5">
    <location>
        <begin position="156"/>
        <end position="238"/>
    </location>
</feature>
<dbReference type="STRING" id="1082931.KKY_2308"/>
<protein>
    <submittedName>
        <fullName evidence="6">Transcriptional regulator, Crp/Fnr family</fullName>
    </submittedName>
</protein>
<dbReference type="InterPro" id="IPR018335">
    <property type="entry name" value="Tscrpt_reg_HTH_Crp-type_CS"/>
</dbReference>
<sequence length="245" mass="27519">MSRQDIHNSQTPVLCRNCEVRHRGLCGVLEPDQLLELSKHTRMVRQEAGSELIADDADVTTYANVMTGVVKLTKMLEDGRQQVVGLQFAPDFLGRLYGRQSRLTAEAASDVELCRIPKVALEAIMAANPALEHRLHEQTLRELDEARDWMVTLGRKTAEEKVASFLFLIATHIDPVAQIQRELGERGDAEFDLPLSRADIADFLGLTIETVSRQLTKLRKAGVIAVENNRRFVIPDIERLETYCG</sequence>
<keyword evidence="1" id="KW-0805">Transcription regulation</keyword>
<dbReference type="PATRIC" id="fig|1082931.4.peg.2276"/>
<keyword evidence="3" id="KW-0804">Transcription</keyword>
<evidence type="ECO:0000313" key="6">
    <source>
        <dbReference type="EMBL" id="AEQ52317.1"/>
    </source>
</evidence>
<evidence type="ECO:0000256" key="1">
    <source>
        <dbReference type="ARBA" id="ARBA00023015"/>
    </source>
</evidence>
<dbReference type="KEGG" id="phl:KKY_2308"/>
<dbReference type="CDD" id="cd00092">
    <property type="entry name" value="HTH_CRP"/>
    <property type="match status" value="1"/>
</dbReference>
<evidence type="ECO:0000256" key="3">
    <source>
        <dbReference type="ARBA" id="ARBA00023163"/>
    </source>
</evidence>
<dbReference type="SMART" id="SM00100">
    <property type="entry name" value="cNMP"/>
    <property type="match status" value="1"/>
</dbReference>
<proteinExistence type="predicted"/>
<dbReference type="SUPFAM" id="SSF51206">
    <property type="entry name" value="cAMP-binding domain-like"/>
    <property type="match status" value="1"/>
</dbReference>
<dbReference type="PROSITE" id="PS50042">
    <property type="entry name" value="CNMP_BINDING_3"/>
    <property type="match status" value="1"/>
</dbReference>
<dbReference type="InterPro" id="IPR000595">
    <property type="entry name" value="cNMP-bd_dom"/>
</dbReference>
<dbReference type="Pfam" id="PF13545">
    <property type="entry name" value="HTH_Crp_2"/>
    <property type="match status" value="1"/>
</dbReference>
<dbReference type="PRINTS" id="PR00034">
    <property type="entry name" value="HTHCRP"/>
</dbReference>
<dbReference type="GO" id="GO:0003677">
    <property type="term" value="F:DNA binding"/>
    <property type="evidence" value="ECO:0007669"/>
    <property type="project" value="UniProtKB-KW"/>
</dbReference>
<evidence type="ECO:0000259" key="4">
    <source>
        <dbReference type="PROSITE" id="PS50042"/>
    </source>
</evidence>
<dbReference type="InterPro" id="IPR012318">
    <property type="entry name" value="HTH_CRP"/>
</dbReference>
<dbReference type="CDD" id="cd00038">
    <property type="entry name" value="CAP_ED"/>
    <property type="match status" value="1"/>
</dbReference>
<dbReference type="Proteomes" id="UP000008850">
    <property type="component" value="Chromosome"/>
</dbReference>
<dbReference type="Pfam" id="PF00027">
    <property type="entry name" value="cNMP_binding"/>
    <property type="match status" value="1"/>
</dbReference>
<dbReference type="HOGENOM" id="CLU_075053_0_1_5"/>
<dbReference type="InterPro" id="IPR018490">
    <property type="entry name" value="cNMP-bd_dom_sf"/>
</dbReference>
<dbReference type="EMBL" id="CP003075">
    <property type="protein sequence ID" value="AEQ52317.1"/>
    <property type="molecule type" value="Genomic_DNA"/>
</dbReference>
<dbReference type="SUPFAM" id="SSF46785">
    <property type="entry name" value="Winged helix' DNA-binding domain"/>
    <property type="match status" value="1"/>
</dbReference>
<reference evidence="6 7" key="1">
    <citation type="journal article" date="2012" name="J. Bacteriol.">
        <title>Complete genome sequence of Pelagibacterium halotolerans B2T.</title>
        <authorList>
            <person name="Huo Y.Y."/>
            <person name="Cheng H."/>
            <person name="Han X.F."/>
            <person name="Jiang X.W."/>
            <person name="Sun C."/>
            <person name="Zhang X.Q."/>
            <person name="Zhu X.F."/>
            <person name="Liu Y.F."/>
            <person name="Li P.F."/>
            <person name="Ni P.X."/>
            <person name="Wu M."/>
        </authorList>
    </citation>
    <scope>NUCLEOTIDE SEQUENCE [LARGE SCALE GENOMIC DNA]</scope>
    <source>
        <strain evidence="7">DSM 22347 / JCM 15775 / CGMCC 1.7692 / B2</strain>
    </source>
</reference>
<dbReference type="Gene3D" id="1.10.10.10">
    <property type="entry name" value="Winged helix-like DNA-binding domain superfamily/Winged helix DNA-binding domain"/>
    <property type="match status" value="1"/>
</dbReference>
<dbReference type="PANTHER" id="PTHR24567:SF75">
    <property type="entry name" value="FUMARATE AND NITRATE REDUCTION REGULATORY PROTEIN"/>
    <property type="match status" value="1"/>
</dbReference>
<dbReference type="PROSITE" id="PS51063">
    <property type="entry name" value="HTH_CRP_2"/>
    <property type="match status" value="1"/>
</dbReference>
<feature type="domain" description="Cyclic nucleotide-binding" evidence="4">
    <location>
        <begin position="25"/>
        <end position="142"/>
    </location>
</feature>